<feature type="transmembrane region" description="Helical" evidence="2">
    <location>
        <begin position="325"/>
        <end position="347"/>
    </location>
</feature>
<sequence>MPEFVLHILKMNLIAAVILLLTELFSRLSRGRYASGWKYWVWFAVAVFLLVPVKLPSGRLPQLTVNFVVEQPVKTADSNLLAAQKEAEVSQQTSAQTVQQTFHSHEIQLKETPFGFTFDQLLRLFGEIWLAGALFLGLVGLARYYLALHRLYRWSLPVDDEDILKDYQRLSREAELKKPPKLLKNDRLTTPVLAGLFHPAVYLTNERYEKQELCFILSHELTHYQRRDLWYKLLMQAVVSSYWFNPFLYKMRRDAERTVENLCDARVLGGLSSQEQLSYSRLLLKTAAKQSRVPYLAAGLNDGILVFKERIRCMRNLSAMKRCRFPAVLLCAVMLLAQLLIGSSVAAENNLQQNLTQAETETRQESPGMETAETSENRPLTSTLTANTSEPLTLYRTEGNGANYIYESGDGTWKDGSGRTYTYHGNGQWVSDRDRSSWTEEGPPNPADQAVASVTVYDSGQLNRQVLYQGPDGSWQNQAGGLYTANEDGSFTGPDGTLWTP</sequence>
<feature type="transmembrane region" description="Helical" evidence="2">
    <location>
        <begin position="37"/>
        <end position="55"/>
    </location>
</feature>
<dbReference type="Pfam" id="PF05569">
    <property type="entry name" value="Peptidase_M56"/>
    <property type="match status" value="1"/>
</dbReference>
<dbReference type="PANTHER" id="PTHR34978">
    <property type="entry name" value="POSSIBLE SENSOR-TRANSDUCER PROTEIN BLAR"/>
    <property type="match status" value="1"/>
</dbReference>
<name>A0AAE3DTC7_9FIRM</name>
<evidence type="ECO:0000259" key="3">
    <source>
        <dbReference type="Pfam" id="PF05569"/>
    </source>
</evidence>
<evidence type="ECO:0000313" key="5">
    <source>
        <dbReference type="Proteomes" id="UP001197875"/>
    </source>
</evidence>
<dbReference type="CDD" id="cd07341">
    <property type="entry name" value="M56_BlaR1_MecR1_like"/>
    <property type="match status" value="1"/>
</dbReference>
<dbReference type="InterPro" id="IPR052173">
    <property type="entry name" value="Beta-lactam_resp_regulator"/>
</dbReference>
<feature type="domain" description="Peptidase M56" evidence="3">
    <location>
        <begin position="7"/>
        <end position="312"/>
    </location>
</feature>
<dbReference type="InterPro" id="IPR008756">
    <property type="entry name" value="Peptidase_M56"/>
</dbReference>
<feature type="transmembrane region" description="Helical" evidence="2">
    <location>
        <begin position="6"/>
        <end position="25"/>
    </location>
</feature>
<feature type="transmembrane region" description="Helical" evidence="2">
    <location>
        <begin position="128"/>
        <end position="146"/>
    </location>
</feature>
<dbReference type="Proteomes" id="UP001197875">
    <property type="component" value="Unassembled WGS sequence"/>
</dbReference>
<dbReference type="RefSeq" id="WP_227615299.1">
    <property type="nucleotide sequence ID" value="NZ_JAJEPR010000015.1"/>
</dbReference>
<keyword evidence="2" id="KW-0812">Transmembrane</keyword>
<comment type="caution">
    <text evidence="4">The sequence shown here is derived from an EMBL/GenBank/DDBJ whole genome shotgun (WGS) entry which is preliminary data.</text>
</comment>
<keyword evidence="5" id="KW-1185">Reference proteome</keyword>
<feature type="region of interest" description="Disordered" evidence="1">
    <location>
        <begin position="356"/>
        <end position="391"/>
    </location>
</feature>
<organism evidence="4 5">
    <name type="scientific">Fusicatenibacter faecihominis</name>
    <dbReference type="NCBI Taxonomy" id="2881276"/>
    <lineage>
        <taxon>Bacteria</taxon>
        <taxon>Bacillati</taxon>
        <taxon>Bacillota</taxon>
        <taxon>Clostridia</taxon>
        <taxon>Lachnospirales</taxon>
        <taxon>Lachnospiraceae</taxon>
        <taxon>Fusicatenibacter</taxon>
    </lineage>
</organism>
<keyword evidence="2" id="KW-0472">Membrane</keyword>
<evidence type="ECO:0000256" key="1">
    <source>
        <dbReference type="SAM" id="MobiDB-lite"/>
    </source>
</evidence>
<keyword evidence="2" id="KW-1133">Transmembrane helix</keyword>
<dbReference type="EMBL" id="JAJEPR010000015">
    <property type="protein sequence ID" value="MCC2190148.1"/>
    <property type="molecule type" value="Genomic_DNA"/>
</dbReference>
<reference evidence="4 5" key="1">
    <citation type="submission" date="2021-10" db="EMBL/GenBank/DDBJ databases">
        <title>Anaerobic single-cell dispensing facilitates the cultivation of human gut bacteria.</title>
        <authorList>
            <person name="Afrizal A."/>
        </authorList>
    </citation>
    <scope>NUCLEOTIDE SEQUENCE [LARGE SCALE GENOMIC DNA]</scope>
    <source>
        <strain evidence="4 5">CLA-AA-H277</strain>
    </source>
</reference>
<gene>
    <name evidence="4" type="ORF">LKD71_10070</name>
</gene>
<proteinExistence type="predicted"/>
<dbReference type="PANTHER" id="PTHR34978:SF3">
    <property type="entry name" value="SLR0241 PROTEIN"/>
    <property type="match status" value="1"/>
</dbReference>
<feature type="compositionally biased region" description="Polar residues" evidence="1">
    <location>
        <begin position="372"/>
        <end position="391"/>
    </location>
</feature>
<protein>
    <submittedName>
        <fullName evidence="4">M56 family metallopeptidase</fullName>
    </submittedName>
</protein>
<evidence type="ECO:0000313" key="4">
    <source>
        <dbReference type="EMBL" id="MCC2190148.1"/>
    </source>
</evidence>
<dbReference type="AlphaFoldDB" id="A0AAE3DTC7"/>
<evidence type="ECO:0000256" key="2">
    <source>
        <dbReference type="SAM" id="Phobius"/>
    </source>
</evidence>
<accession>A0AAE3DTC7</accession>